<dbReference type="SUPFAM" id="SSF52540">
    <property type="entry name" value="P-loop containing nucleoside triphosphate hydrolases"/>
    <property type="match status" value="1"/>
</dbReference>
<dbReference type="Pfam" id="PF00005">
    <property type="entry name" value="ABC_tran"/>
    <property type="match status" value="1"/>
</dbReference>
<dbReference type="GO" id="GO:0005886">
    <property type="term" value="C:plasma membrane"/>
    <property type="evidence" value="ECO:0007669"/>
    <property type="project" value="UniProtKB-SubCell"/>
</dbReference>
<evidence type="ECO:0000256" key="9">
    <source>
        <dbReference type="ARBA" id="ARBA00023065"/>
    </source>
</evidence>
<dbReference type="AlphaFoldDB" id="A0A938YFP8"/>
<keyword evidence="8" id="KW-1278">Translocase</keyword>
<dbReference type="Pfam" id="PF08352">
    <property type="entry name" value="oligo_HPY"/>
    <property type="match status" value="1"/>
</dbReference>
<dbReference type="Proteomes" id="UP000663792">
    <property type="component" value="Unassembled WGS sequence"/>
</dbReference>
<evidence type="ECO:0000313" key="18">
    <source>
        <dbReference type="Proteomes" id="UP000663792"/>
    </source>
</evidence>
<evidence type="ECO:0000256" key="8">
    <source>
        <dbReference type="ARBA" id="ARBA00022967"/>
    </source>
</evidence>
<evidence type="ECO:0000256" key="4">
    <source>
        <dbReference type="ARBA" id="ARBA00022475"/>
    </source>
</evidence>
<dbReference type="InterPro" id="IPR003593">
    <property type="entry name" value="AAA+_ATPase"/>
</dbReference>
<dbReference type="Gene3D" id="3.40.50.300">
    <property type="entry name" value="P-loop containing nucleotide triphosphate hydrolases"/>
    <property type="match status" value="1"/>
</dbReference>
<dbReference type="InterPro" id="IPR027417">
    <property type="entry name" value="P-loop_NTPase"/>
</dbReference>
<keyword evidence="6" id="KW-0547">Nucleotide-binding</keyword>
<evidence type="ECO:0000256" key="15">
    <source>
        <dbReference type="ARBA" id="ARBA00048610"/>
    </source>
</evidence>
<evidence type="ECO:0000259" key="16">
    <source>
        <dbReference type="PROSITE" id="PS50893"/>
    </source>
</evidence>
<evidence type="ECO:0000256" key="7">
    <source>
        <dbReference type="ARBA" id="ARBA00022840"/>
    </source>
</evidence>
<sequence length="303" mass="31243">MSVQLGLLDGRWVHAVSDLDMDLPAGTVTLLAGESGCGKSVLASALIGLLPPTARVRGQVGLDGPDPLDLLAADDDVLATRVRGRRVGLVPQSAGTALTPTRTVGALLSEAVTTLGGAVPAADLLREVWLDPDGVADLYPHQLSGGMAHRVLLALALAGQPDVLLCDEPTAGLDPENAAHVAGLLAAQARTGRAVLLISHDIAACAPVADRVAVMVSSRVVEVGPATDVLDRPWHDYPQALWNSLPERGFRPVPGDPPPLTDLPDDCAWHRRAGGACSGVLTLEPVAPDHWVSCGRGPVGVGC</sequence>
<dbReference type="PROSITE" id="PS50893">
    <property type="entry name" value="ABC_TRANSPORTER_2"/>
    <property type="match status" value="1"/>
</dbReference>
<dbReference type="GO" id="GO:0016887">
    <property type="term" value="F:ATP hydrolysis activity"/>
    <property type="evidence" value="ECO:0007669"/>
    <property type="project" value="InterPro"/>
</dbReference>
<dbReference type="SMART" id="SM00382">
    <property type="entry name" value="AAA"/>
    <property type="match status" value="1"/>
</dbReference>
<dbReference type="GO" id="GO:0015833">
    <property type="term" value="P:peptide transport"/>
    <property type="evidence" value="ECO:0007669"/>
    <property type="project" value="InterPro"/>
</dbReference>
<evidence type="ECO:0000256" key="5">
    <source>
        <dbReference type="ARBA" id="ARBA00022596"/>
    </source>
</evidence>
<dbReference type="PANTHER" id="PTHR43297">
    <property type="entry name" value="OLIGOPEPTIDE TRANSPORT ATP-BINDING PROTEIN APPD"/>
    <property type="match status" value="1"/>
</dbReference>
<evidence type="ECO:0000256" key="6">
    <source>
        <dbReference type="ARBA" id="ARBA00022741"/>
    </source>
</evidence>
<dbReference type="EC" id="7.2.2.11" evidence="13"/>
<keyword evidence="18" id="KW-1185">Reference proteome</keyword>
<reference evidence="17" key="1">
    <citation type="submission" date="2021-01" db="EMBL/GenBank/DDBJ databases">
        <title>YIM 132084 draft genome.</title>
        <authorList>
            <person name="An D."/>
        </authorList>
    </citation>
    <scope>NUCLEOTIDE SEQUENCE</scope>
    <source>
        <strain evidence="17">YIM 132084</strain>
    </source>
</reference>
<organism evidence="17 18">
    <name type="scientific">Nakamurella leprariae</name>
    <dbReference type="NCBI Taxonomy" id="2803911"/>
    <lineage>
        <taxon>Bacteria</taxon>
        <taxon>Bacillati</taxon>
        <taxon>Actinomycetota</taxon>
        <taxon>Actinomycetes</taxon>
        <taxon>Nakamurellales</taxon>
        <taxon>Nakamurellaceae</taxon>
        <taxon>Nakamurella</taxon>
    </lineage>
</organism>
<comment type="subunit">
    <text evidence="12">The complex is composed of two ATP-binding proteins (NikD and NikE), two transmembrane proteins (NikB and NikC) and a solute-binding protein (NikA).</text>
</comment>
<comment type="similarity">
    <text evidence="2">Belongs to the ABC transporter superfamily.</text>
</comment>
<keyword evidence="5" id="KW-0533">Nickel</keyword>
<evidence type="ECO:0000256" key="12">
    <source>
        <dbReference type="ARBA" id="ARBA00038669"/>
    </source>
</evidence>
<evidence type="ECO:0000256" key="10">
    <source>
        <dbReference type="ARBA" id="ARBA00023112"/>
    </source>
</evidence>
<dbReference type="EMBL" id="JAERWK010000020">
    <property type="protein sequence ID" value="MBM9468733.1"/>
    <property type="molecule type" value="Genomic_DNA"/>
</dbReference>
<dbReference type="PANTHER" id="PTHR43297:SF13">
    <property type="entry name" value="NICKEL ABC TRANSPORTER, ATP-BINDING PROTEIN"/>
    <property type="match status" value="1"/>
</dbReference>
<dbReference type="GO" id="GO:0015413">
    <property type="term" value="F:ABC-type nickel transporter activity"/>
    <property type="evidence" value="ECO:0007669"/>
    <property type="project" value="UniProtKB-EC"/>
</dbReference>
<comment type="caution">
    <text evidence="17">The sequence shown here is derived from an EMBL/GenBank/DDBJ whole genome shotgun (WGS) entry which is preliminary data.</text>
</comment>
<comment type="catalytic activity">
    <reaction evidence="15">
        <text>Ni(2+)(out) + ATP + H2O = Ni(2+)(in) + ADP + phosphate + H(+)</text>
        <dbReference type="Rhea" id="RHEA:15557"/>
        <dbReference type="ChEBI" id="CHEBI:15377"/>
        <dbReference type="ChEBI" id="CHEBI:15378"/>
        <dbReference type="ChEBI" id="CHEBI:30616"/>
        <dbReference type="ChEBI" id="CHEBI:43474"/>
        <dbReference type="ChEBI" id="CHEBI:49786"/>
        <dbReference type="ChEBI" id="CHEBI:456216"/>
        <dbReference type="EC" id="7.2.2.11"/>
    </reaction>
    <physiologicalReaction direction="left-to-right" evidence="15">
        <dbReference type="Rhea" id="RHEA:15558"/>
    </physiologicalReaction>
</comment>
<evidence type="ECO:0000256" key="11">
    <source>
        <dbReference type="ARBA" id="ARBA00023136"/>
    </source>
</evidence>
<dbReference type="InterPro" id="IPR050388">
    <property type="entry name" value="ABC_Ni/Peptide_Import"/>
</dbReference>
<dbReference type="CDD" id="cd03257">
    <property type="entry name" value="ABC_NikE_OppD_transporters"/>
    <property type="match status" value="1"/>
</dbReference>
<keyword evidence="11" id="KW-0472">Membrane</keyword>
<keyword evidence="4" id="KW-1003">Cell membrane</keyword>
<keyword evidence="9" id="KW-0406">Ion transport</keyword>
<dbReference type="InterPro" id="IPR013563">
    <property type="entry name" value="Oligopep_ABC_C"/>
</dbReference>
<evidence type="ECO:0000256" key="2">
    <source>
        <dbReference type="ARBA" id="ARBA00005417"/>
    </source>
</evidence>
<evidence type="ECO:0000256" key="14">
    <source>
        <dbReference type="ARBA" id="ARBA00044143"/>
    </source>
</evidence>
<comment type="subcellular location">
    <subcellularLocation>
        <location evidence="1">Cell membrane</location>
        <topology evidence="1">Peripheral membrane protein</topology>
    </subcellularLocation>
</comment>
<accession>A0A938YFP8</accession>
<evidence type="ECO:0000256" key="3">
    <source>
        <dbReference type="ARBA" id="ARBA00022448"/>
    </source>
</evidence>
<keyword evidence="3" id="KW-0813">Transport</keyword>
<evidence type="ECO:0000256" key="13">
    <source>
        <dbReference type="ARBA" id="ARBA00039098"/>
    </source>
</evidence>
<evidence type="ECO:0000313" key="17">
    <source>
        <dbReference type="EMBL" id="MBM9468733.1"/>
    </source>
</evidence>
<keyword evidence="10" id="KW-0921">Nickel transport</keyword>
<proteinExistence type="inferred from homology"/>
<name>A0A938YFP8_9ACTN</name>
<dbReference type="InterPro" id="IPR003439">
    <property type="entry name" value="ABC_transporter-like_ATP-bd"/>
</dbReference>
<evidence type="ECO:0000256" key="1">
    <source>
        <dbReference type="ARBA" id="ARBA00004202"/>
    </source>
</evidence>
<keyword evidence="7 17" id="KW-0067">ATP-binding</keyword>
<gene>
    <name evidence="17" type="ORF">JL106_15730</name>
</gene>
<protein>
    <recommendedName>
        <fullName evidence="14">Nickel import system ATP-binding protein NikD</fullName>
        <ecNumber evidence="13">7.2.2.11</ecNumber>
    </recommendedName>
</protein>
<feature type="domain" description="ABC transporter" evidence="16">
    <location>
        <begin position="1"/>
        <end position="242"/>
    </location>
</feature>
<dbReference type="GO" id="GO:0005524">
    <property type="term" value="F:ATP binding"/>
    <property type="evidence" value="ECO:0007669"/>
    <property type="project" value="UniProtKB-KW"/>
</dbReference>